<sequence length="139" mass="14259">MAAVAAPAAEAQPQAEEPSPPRPPPPEKRAAPTDAEEGDERPEPKRRRARVAALEKVPSAAAAAAAAASEEEDDGFSFLARSFSGVETTPKFGSFNPAAAQFVAFHLARPPPLVDPAEGSPPVAVGGDGEEKGKDGNSH</sequence>
<protein>
    <submittedName>
        <fullName evidence="2">Uncharacterized protein</fullName>
    </submittedName>
</protein>
<evidence type="ECO:0000313" key="2">
    <source>
        <dbReference type="EnsemblPlants" id="TraesCS1A02G311300.1.cds1"/>
    </source>
</evidence>
<organism evidence="2">
    <name type="scientific">Triticum aestivum</name>
    <name type="common">Wheat</name>
    <dbReference type="NCBI Taxonomy" id="4565"/>
    <lineage>
        <taxon>Eukaryota</taxon>
        <taxon>Viridiplantae</taxon>
        <taxon>Streptophyta</taxon>
        <taxon>Embryophyta</taxon>
        <taxon>Tracheophyta</taxon>
        <taxon>Spermatophyta</taxon>
        <taxon>Magnoliopsida</taxon>
        <taxon>Liliopsida</taxon>
        <taxon>Poales</taxon>
        <taxon>Poaceae</taxon>
        <taxon>BOP clade</taxon>
        <taxon>Pooideae</taxon>
        <taxon>Triticodae</taxon>
        <taxon>Triticeae</taxon>
        <taxon>Triticinae</taxon>
        <taxon>Triticum</taxon>
    </lineage>
</organism>
<proteinExistence type="predicted"/>
<dbReference type="Gramene" id="TraesCS1A02G311300.1">
    <property type="protein sequence ID" value="TraesCS1A02G311300.1.cds1"/>
    <property type="gene ID" value="TraesCS1A02G311300"/>
</dbReference>
<name>A0A3B5Y3U6_WHEAT</name>
<evidence type="ECO:0000313" key="3">
    <source>
        <dbReference type="Proteomes" id="UP000019116"/>
    </source>
</evidence>
<dbReference type="Gramene" id="TraesCLE_scaffold_005359_01G000100.1">
    <property type="protein sequence ID" value="TraesCLE_scaffold_005359_01G000100.1"/>
    <property type="gene ID" value="TraesCLE_scaffold_005359_01G000100"/>
</dbReference>
<feature type="compositionally biased region" description="Low complexity" evidence="1">
    <location>
        <begin position="1"/>
        <end position="17"/>
    </location>
</feature>
<keyword evidence="3" id="KW-1185">Reference proteome</keyword>
<evidence type="ECO:0000256" key="1">
    <source>
        <dbReference type="SAM" id="MobiDB-lite"/>
    </source>
</evidence>
<dbReference type="Gramene" id="TraesSYM1A03G00140080.1">
    <property type="protein sequence ID" value="TraesSYM1A03G00140080.1.CDS1"/>
    <property type="gene ID" value="TraesSYM1A03G00140080"/>
</dbReference>
<dbReference type="Gramene" id="TraesROB_scaffold_041034_01G000100.1">
    <property type="protein sequence ID" value="TraesROB_scaffold_041034_01G000100.1"/>
    <property type="gene ID" value="TraesROB_scaffold_041034_01G000100"/>
</dbReference>
<dbReference type="Gramene" id="TraesLAC1A03G00139340.1">
    <property type="protein sequence ID" value="TraesLAC1A03G00139340.1.CDS1"/>
    <property type="gene ID" value="TraesLAC1A03G00139340"/>
</dbReference>
<dbReference type="OrthoDB" id="696283at2759"/>
<feature type="region of interest" description="Disordered" evidence="1">
    <location>
        <begin position="1"/>
        <end position="54"/>
    </location>
</feature>
<dbReference type="Proteomes" id="UP000019116">
    <property type="component" value="Chromosome 1A"/>
</dbReference>
<dbReference type="Gramene" id="TraesNOR1A03G00137480.1">
    <property type="protein sequence ID" value="TraesNOR1A03G00137480.1.CDS1"/>
    <property type="gene ID" value="TraesNOR1A03G00137480"/>
</dbReference>
<dbReference type="Gramene" id="TraesJUL1A03G00136420.1">
    <property type="protein sequence ID" value="TraesJUL1A03G00136420.1.CDS1"/>
    <property type="gene ID" value="TraesJUL1A03G00136420"/>
</dbReference>
<dbReference type="Gramene" id="TraesLDM1A03G00136530.1">
    <property type="protein sequence ID" value="TraesLDM1A03G00136530.1.CDS1"/>
    <property type="gene ID" value="TraesLDM1A03G00136530"/>
</dbReference>
<dbReference type="EnsemblPlants" id="TraesCS1A02G311300.1">
    <property type="protein sequence ID" value="TraesCS1A02G311300.1.cds1"/>
    <property type="gene ID" value="TraesCS1A02G311300"/>
</dbReference>
<dbReference type="Gramene" id="TraesWEE_scaffold_005107_01G000300.1">
    <property type="protein sequence ID" value="TraesWEE_scaffold_005107_01G000300.1"/>
    <property type="gene ID" value="TraesWEE_scaffold_005107_01G000300"/>
</dbReference>
<dbReference type="Gramene" id="TraesMAC1A03G00137980.1">
    <property type="protein sequence ID" value="TraesMAC1A03G00137980.1.CDS1"/>
    <property type="gene ID" value="TraesMAC1A03G00137980"/>
</dbReference>
<accession>A0A3B5Y3U6</accession>
<dbReference type="Gramene" id="TraesCS1A03G0772800.1">
    <property type="protein sequence ID" value="TraesCS1A03G0772800.1.CDS1"/>
    <property type="gene ID" value="TraesCS1A03G0772800"/>
</dbReference>
<reference evidence="2" key="1">
    <citation type="submission" date="2018-08" db="EMBL/GenBank/DDBJ databases">
        <authorList>
            <person name="Rossello M."/>
        </authorList>
    </citation>
    <scope>NUCLEOTIDE SEQUENCE [LARGE SCALE GENOMIC DNA]</scope>
    <source>
        <strain evidence="2">cv. Chinese Spring</strain>
    </source>
</reference>
<dbReference type="Gramene" id="TraesCAD_scaffold_006437_01G000100.1">
    <property type="protein sequence ID" value="TraesCAD_scaffold_006437_01G000100.1"/>
    <property type="gene ID" value="TraesCAD_scaffold_006437_01G000100"/>
</dbReference>
<feature type="region of interest" description="Disordered" evidence="1">
    <location>
        <begin position="112"/>
        <end position="139"/>
    </location>
</feature>
<dbReference type="Gramene" id="TraesJAG1A03G00136220.1">
    <property type="protein sequence ID" value="TraesJAG1A03G00136220.1.CDS1"/>
    <property type="gene ID" value="TraesJAG1A03G00136220"/>
</dbReference>
<feature type="compositionally biased region" description="Basic and acidic residues" evidence="1">
    <location>
        <begin position="129"/>
        <end position="139"/>
    </location>
</feature>
<dbReference type="Gramene" id="TraesSTA1A03G00137120.1">
    <property type="protein sequence ID" value="TraesSTA1A03G00137120.1.CDS1"/>
    <property type="gene ID" value="TraesSTA1A03G00137120"/>
</dbReference>
<dbReference type="AlphaFoldDB" id="A0A3B5Y3U6"/>
<dbReference type="Gramene" id="TraesARI1A03G00138510.1">
    <property type="protein sequence ID" value="TraesARI1A03G00138510.1.CDS1"/>
    <property type="gene ID" value="TraesARI1A03G00138510"/>
</dbReference>
<reference evidence="2" key="2">
    <citation type="submission" date="2018-10" db="UniProtKB">
        <authorList>
            <consortium name="EnsemblPlants"/>
        </authorList>
    </citation>
    <scope>IDENTIFICATION</scope>
</reference>